<evidence type="ECO:0000313" key="8">
    <source>
        <dbReference type="EMBL" id="SSX13490.1"/>
    </source>
</evidence>
<evidence type="ECO:0000256" key="6">
    <source>
        <dbReference type="SAM" id="MobiDB-lite"/>
    </source>
</evidence>
<feature type="domain" description="C2H2-type" evidence="7">
    <location>
        <begin position="89"/>
        <end position="107"/>
    </location>
</feature>
<reference evidence="8" key="1">
    <citation type="submission" date="2018-04" db="EMBL/GenBank/DDBJ databases">
        <authorList>
            <person name="Go L.Y."/>
            <person name="Mitchell J.A."/>
        </authorList>
    </citation>
    <scope>NUCLEOTIDE SEQUENCE</scope>
    <source>
        <tissue evidence="8">Whole organism</tissue>
    </source>
</reference>
<name>A0A336MS63_CULSO</name>
<dbReference type="Pfam" id="PF00096">
    <property type="entry name" value="zf-C2H2"/>
    <property type="match status" value="1"/>
</dbReference>
<keyword evidence="3 5" id="KW-0863">Zinc-finger</keyword>
<evidence type="ECO:0000256" key="5">
    <source>
        <dbReference type="PROSITE-ProRule" id="PRU00042"/>
    </source>
</evidence>
<dbReference type="EMBL" id="UFQT01002204">
    <property type="protein sequence ID" value="SSX32920.1"/>
    <property type="molecule type" value="Genomic_DNA"/>
</dbReference>
<dbReference type="FunFam" id="3.30.160.60:FF:000100">
    <property type="entry name" value="Zinc finger 45-like"/>
    <property type="match status" value="1"/>
</dbReference>
<protein>
    <submittedName>
        <fullName evidence="9">CSON004609 protein</fullName>
    </submittedName>
    <submittedName>
        <fullName evidence="10">CSON005667 protein</fullName>
    </submittedName>
</protein>
<dbReference type="AlphaFoldDB" id="A0A336MS63"/>
<keyword evidence="4" id="KW-0862">Zinc</keyword>
<keyword evidence="1" id="KW-0479">Metal-binding</keyword>
<sequence length="121" mass="14414">MLMPKVILETSSGHNQNSDQDEEEYENDEDGPEMEIQDHWSNPSKSQLYRLMDQLGRFVCPRIYCRRGYKHVGSLQRHLKYECGGVKMFRCHMCGKAFSQKFPLKRHVEYQCKMLKVFKFT</sequence>
<feature type="compositionally biased region" description="Polar residues" evidence="6">
    <location>
        <begin position="9"/>
        <end position="18"/>
    </location>
</feature>
<reference evidence="10" key="2">
    <citation type="submission" date="2018-07" db="EMBL/GenBank/DDBJ databases">
        <authorList>
            <person name="Quirk P.G."/>
            <person name="Krulwich T.A."/>
        </authorList>
    </citation>
    <scope>NUCLEOTIDE SEQUENCE</scope>
</reference>
<dbReference type="InterPro" id="IPR036236">
    <property type="entry name" value="Znf_C2H2_sf"/>
</dbReference>
<dbReference type="VEuPathDB" id="VectorBase:CSON005667"/>
<feature type="compositionally biased region" description="Acidic residues" evidence="6">
    <location>
        <begin position="19"/>
        <end position="35"/>
    </location>
</feature>
<feature type="region of interest" description="Disordered" evidence="6">
    <location>
        <begin position="9"/>
        <end position="41"/>
    </location>
</feature>
<dbReference type="EMBL" id="UFQS01002204">
    <property type="protein sequence ID" value="SSX13490.1"/>
    <property type="molecule type" value="Genomic_DNA"/>
</dbReference>
<dbReference type="PROSITE" id="PS50157">
    <property type="entry name" value="ZINC_FINGER_C2H2_2"/>
    <property type="match status" value="1"/>
</dbReference>
<evidence type="ECO:0000313" key="10">
    <source>
        <dbReference type="EMBL" id="SSX32920.1"/>
    </source>
</evidence>
<dbReference type="EMBL" id="UFQT01001935">
    <property type="protein sequence ID" value="SSX32175.1"/>
    <property type="molecule type" value="Genomic_DNA"/>
</dbReference>
<evidence type="ECO:0000256" key="4">
    <source>
        <dbReference type="ARBA" id="ARBA00022833"/>
    </source>
</evidence>
<organism evidence="10">
    <name type="scientific">Culicoides sonorensis</name>
    <name type="common">Biting midge</name>
    <dbReference type="NCBI Taxonomy" id="179676"/>
    <lineage>
        <taxon>Eukaryota</taxon>
        <taxon>Metazoa</taxon>
        <taxon>Ecdysozoa</taxon>
        <taxon>Arthropoda</taxon>
        <taxon>Hexapoda</taxon>
        <taxon>Insecta</taxon>
        <taxon>Pterygota</taxon>
        <taxon>Neoptera</taxon>
        <taxon>Endopterygota</taxon>
        <taxon>Diptera</taxon>
        <taxon>Nematocera</taxon>
        <taxon>Chironomoidea</taxon>
        <taxon>Ceratopogonidae</taxon>
        <taxon>Ceratopogoninae</taxon>
        <taxon>Culicoides</taxon>
        <taxon>Monoculicoides</taxon>
    </lineage>
</organism>
<evidence type="ECO:0000256" key="3">
    <source>
        <dbReference type="ARBA" id="ARBA00022771"/>
    </source>
</evidence>
<dbReference type="GO" id="GO:0008270">
    <property type="term" value="F:zinc ion binding"/>
    <property type="evidence" value="ECO:0007669"/>
    <property type="project" value="UniProtKB-KW"/>
</dbReference>
<proteinExistence type="predicted"/>
<evidence type="ECO:0000313" key="9">
    <source>
        <dbReference type="EMBL" id="SSX32175.1"/>
    </source>
</evidence>
<evidence type="ECO:0000256" key="2">
    <source>
        <dbReference type="ARBA" id="ARBA00022737"/>
    </source>
</evidence>
<keyword evidence="2" id="KW-0677">Repeat</keyword>
<dbReference type="Gene3D" id="3.30.160.60">
    <property type="entry name" value="Classic Zinc Finger"/>
    <property type="match status" value="1"/>
</dbReference>
<evidence type="ECO:0000259" key="7">
    <source>
        <dbReference type="PROSITE" id="PS50157"/>
    </source>
</evidence>
<gene>
    <name evidence="10" type="primary">CSON005667</name>
    <name evidence="9" type="synonym">CSON004609</name>
</gene>
<dbReference type="InterPro" id="IPR013087">
    <property type="entry name" value="Znf_C2H2_type"/>
</dbReference>
<dbReference type="VEuPathDB" id="VectorBase:CSON004609"/>
<evidence type="ECO:0000256" key="1">
    <source>
        <dbReference type="ARBA" id="ARBA00022723"/>
    </source>
</evidence>
<accession>A0A336MS63</accession>
<dbReference type="SUPFAM" id="SSF57667">
    <property type="entry name" value="beta-beta-alpha zinc fingers"/>
    <property type="match status" value="1"/>
</dbReference>